<comment type="caution">
    <text evidence="1">The sequence shown here is derived from an EMBL/GenBank/DDBJ whole genome shotgun (WGS) entry which is preliminary data.</text>
</comment>
<evidence type="ECO:0000313" key="1">
    <source>
        <dbReference type="EMBL" id="TLF72891.1"/>
    </source>
</evidence>
<organism evidence="1 2">
    <name type="scientific">Nocardia cyriacigeorgica</name>
    <dbReference type="NCBI Taxonomy" id="135487"/>
    <lineage>
        <taxon>Bacteria</taxon>
        <taxon>Bacillati</taxon>
        <taxon>Actinomycetota</taxon>
        <taxon>Actinomycetes</taxon>
        <taxon>Mycobacteriales</taxon>
        <taxon>Nocardiaceae</taxon>
        <taxon>Nocardia</taxon>
    </lineage>
</organism>
<reference evidence="1 2" key="1">
    <citation type="submission" date="2019-05" db="EMBL/GenBank/DDBJ databases">
        <title>Genomes sequences of two Nocardia cyriacigeorgica environmental isolates, type strains Nocardia asteroides ATCC 19247 and Nocardia cyriacigeorgica DSM 44484.</title>
        <authorList>
            <person name="Vautrin F."/>
            <person name="Bergeron E."/>
            <person name="Dubost A."/>
            <person name="Abrouk D."/>
            <person name="Rodriguez Nava V."/>
            <person name="Pujic P."/>
        </authorList>
    </citation>
    <scope>NUCLEOTIDE SEQUENCE [LARGE SCALE GENOMIC DNA]</scope>
    <source>
        <strain evidence="1 2">EML 446</strain>
    </source>
</reference>
<evidence type="ECO:0000313" key="2">
    <source>
        <dbReference type="Proteomes" id="UP000306378"/>
    </source>
</evidence>
<name>A0A5R8NB04_9NOCA</name>
<gene>
    <name evidence="1" type="ORF">FEK34_28115</name>
</gene>
<proteinExistence type="predicted"/>
<sequence>MAKQEFSTGDYVEVSERIVEFRTLHPAGSLRPVDPTQPYRIERVGDDTFIVVVAAAYRSPDDLVPGIGMAWETYPGRTNFTRGSELQNAETSAWGRAIVAALAADTKRGIASADEVRARTATAAAQLPAHDFARAELLRLLNARGISGQEATAKFAADNNGAELRTSTDAAAIEKLIRYYEQAVTDGA</sequence>
<dbReference type="Proteomes" id="UP000306378">
    <property type="component" value="Unassembled WGS sequence"/>
</dbReference>
<dbReference type="EMBL" id="VBUT01000014">
    <property type="protein sequence ID" value="TLF72891.1"/>
    <property type="molecule type" value="Genomic_DNA"/>
</dbReference>
<dbReference type="RefSeq" id="WP_138452770.1">
    <property type="nucleotide sequence ID" value="NZ_VBUT01000014.1"/>
</dbReference>
<dbReference type="AlphaFoldDB" id="A0A5R8NB04"/>
<protein>
    <submittedName>
        <fullName evidence="1">Uncharacterized protein</fullName>
    </submittedName>
</protein>
<accession>A0A5R8NB04</accession>